<proteinExistence type="predicted"/>
<dbReference type="RefSeq" id="WP_016837380.1">
    <property type="nucleotide sequence ID" value="NZ_AP018335.1"/>
</dbReference>
<organism evidence="2 3">
    <name type="scientific">Ureibacillus thermosphaericus</name>
    <dbReference type="NCBI Taxonomy" id="51173"/>
    <lineage>
        <taxon>Bacteria</taxon>
        <taxon>Bacillati</taxon>
        <taxon>Bacillota</taxon>
        <taxon>Bacilli</taxon>
        <taxon>Bacillales</taxon>
        <taxon>Caryophanaceae</taxon>
        <taxon>Ureibacillus</taxon>
    </lineage>
</organism>
<reference evidence="2 3" key="1">
    <citation type="submission" date="2020-08" db="EMBL/GenBank/DDBJ databases">
        <title>Genomic Encyclopedia of Type Strains, Phase IV (KMG-IV): sequencing the most valuable type-strain genomes for metagenomic binning, comparative biology and taxonomic classification.</title>
        <authorList>
            <person name="Goeker M."/>
        </authorList>
    </citation>
    <scope>NUCLEOTIDE SEQUENCE [LARGE SCALE GENOMIC DNA]</scope>
    <source>
        <strain evidence="2 3">DSM 10633</strain>
    </source>
</reference>
<keyword evidence="1" id="KW-0175">Coiled coil</keyword>
<comment type="caution">
    <text evidence="2">The sequence shown here is derived from an EMBL/GenBank/DDBJ whole genome shotgun (WGS) entry which is preliminary data.</text>
</comment>
<dbReference type="Proteomes" id="UP000557217">
    <property type="component" value="Unassembled WGS sequence"/>
</dbReference>
<feature type="coiled-coil region" evidence="1">
    <location>
        <begin position="18"/>
        <end position="45"/>
    </location>
</feature>
<evidence type="ECO:0000256" key="1">
    <source>
        <dbReference type="SAM" id="Coils"/>
    </source>
</evidence>
<dbReference type="EMBL" id="JACHGZ010000002">
    <property type="protein sequence ID" value="MBB5147929.1"/>
    <property type="molecule type" value="Genomic_DNA"/>
</dbReference>
<accession>A0A840PN57</accession>
<protein>
    <submittedName>
        <fullName evidence="2">Uncharacterized protein (UPF0335 family)</fullName>
    </submittedName>
</protein>
<gene>
    <name evidence="2" type="ORF">HNR36_000311</name>
</gene>
<evidence type="ECO:0000313" key="3">
    <source>
        <dbReference type="Proteomes" id="UP000557217"/>
    </source>
</evidence>
<sequence length="50" mass="5911">MEQNEKAERLKNMLDGELQPLHEKIDRLEDEVKSLQEDIKSLMKLLSSKE</sequence>
<dbReference type="AlphaFoldDB" id="A0A840PN57"/>
<name>A0A840PN57_URETH</name>
<evidence type="ECO:0000313" key="2">
    <source>
        <dbReference type="EMBL" id="MBB5147929.1"/>
    </source>
</evidence>
<keyword evidence="3" id="KW-1185">Reference proteome</keyword>